<dbReference type="SUPFAM" id="SSF51261">
    <property type="entry name" value="Duplicated hybrid motif"/>
    <property type="match status" value="1"/>
</dbReference>
<dbReference type="CDD" id="cd12797">
    <property type="entry name" value="M23_peptidase"/>
    <property type="match status" value="1"/>
</dbReference>
<feature type="domain" description="M23ase beta-sheet core" evidence="3">
    <location>
        <begin position="59"/>
        <end position="153"/>
    </location>
</feature>
<feature type="signal peptide" evidence="2">
    <location>
        <begin position="1"/>
        <end position="28"/>
    </location>
</feature>
<evidence type="ECO:0000313" key="5">
    <source>
        <dbReference type="Proteomes" id="UP000679307"/>
    </source>
</evidence>
<protein>
    <recommendedName>
        <fullName evidence="3">M23ase beta-sheet core domain-containing protein</fullName>
    </recommendedName>
</protein>
<dbReference type="Proteomes" id="UP000679307">
    <property type="component" value="Chromosome"/>
</dbReference>
<evidence type="ECO:0000256" key="1">
    <source>
        <dbReference type="ARBA" id="ARBA00022729"/>
    </source>
</evidence>
<dbReference type="EMBL" id="CP075371">
    <property type="protein sequence ID" value="QVT79031.1"/>
    <property type="molecule type" value="Genomic_DNA"/>
</dbReference>
<evidence type="ECO:0000259" key="3">
    <source>
        <dbReference type="Pfam" id="PF01551"/>
    </source>
</evidence>
<dbReference type="InterPro" id="IPR011055">
    <property type="entry name" value="Dup_hybrid_motif"/>
</dbReference>
<keyword evidence="5" id="KW-1185">Reference proteome</keyword>
<evidence type="ECO:0000313" key="4">
    <source>
        <dbReference type="EMBL" id="QVT79031.1"/>
    </source>
</evidence>
<dbReference type="Gene3D" id="2.70.70.10">
    <property type="entry name" value="Glucose Permease (Domain IIA)"/>
    <property type="match status" value="1"/>
</dbReference>
<organism evidence="4 5">
    <name type="scientific">Nocardioides aquaticus</name>
    <dbReference type="NCBI Taxonomy" id="160826"/>
    <lineage>
        <taxon>Bacteria</taxon>
        <taxon>Bacillati</taxon>
        <taxon>Actinomycetota</taxon>
        <taxon>Actinomycetes</taxon>
        <taxon>Propionibacteriales</taxon>
        <taxon>Nocardioidaceae</taxon>
        <taxon>Nocardioides</taxon>
    </lineage>
</organism>
<accession>A0ABX8EFG6</accession>
<dbReference type="InterPro" id="IPR016047">
    <property type="entry name" value="M23ase_b-sheet_dom"/>
</dbReference>
<dbReference type="PROSITE" id="PS51257">
    <property type="entry name" value="PROKAR_LIPOPROTEIN"/>
    <property type="match status" value="1"/>
</dbReference>
<name>A0ABX8EFG6_9ACTN</name>
<dbReference type="PANTHER" id="PTHR21666:SF289">
    <property type="entry name" value="L-ALA--D-GLU ENDOPEPTIDASE"/>
    <property type="match status" value="1"/>
</dbReference>
<reference evidence="4 5" key="1">
    <citation type="submission" date="2021-05" db="EMBL/GenBank/DDBJ databases">
        <title>Complete genome of Nocardioides aquaticus KCTC 9944T isolated from meromictic and hypersaline Ekho Lake, Antarctica.</title>
        <authorList>
            <person name="Hwang K."/>
            <person name="Kim K.M."/>
            <person name="Choe H."/>
        </authorList>
    </citation>
    <scope>NUCLEOTIDE SEQUENCE [LARGE SCALE GENOMIC DNA]</scope>
    <source>
        <strain evidence="4 5">KCTC 9944</strain>
    </source>
</reference>
<feature type="chain" id="PRO_5045148142" description="M23ase beta-sheet core domain-containing protein" evidence="2">
    <location>
        <begin position="29"/>
        <end position="186"/>
    </location>
</feature>
<dbReference type="Pfam" id="PF01551">
    <property type="entry name" value="Peptidase_M23"/>
    <property type="match status" value="1"/>
</dbReference>
<sequence>MTPTRYRHLVPLLLALLLLVACPLPGSAADEVPVGTWPLRPQPTVVHRFAPPPTPYAAGHRGVDLAAAAGQPVRTALPGTVTFAGSIAGRGVVVVDHGATRTTYEPVDASVRPGTQVRAGEPVGRVRPGPASHCFPATCLHWGWIAGETYLDPLLLVGAGPVRLLPLEAPAVRVGTWPWPRAMTVG</sequence>
<dbReference type="RefSeq" id="WP_214058533.1">
    <property type="nucleotide sequence ID" value="NZ_BAAAHS010000184.1"/>
</dbReference>
<gene>
    <name evidence="4" type="ORF">ENKNEFLB_01411</name>
</gene>
<dbReference type="PANTHER" id="PTHR21666">
    <property type="entry name" value="PEPTIDASE-RELATED"/>
    <property type="match status" value="1"/>
</dbReference>
<dbReference type="InterPro" id="IPR050570">
    <property type="entry name" value="Cell_wall_metabolism_enzyme"/>
</dbReference>
<keyword evidence="1 2" id="KW-0732">Signal</keyword>
<evidence type="ECO:0000256" key="2">
    <source>
        <dbReference type="SAM" id="SignalP"/>
    </source>
</evidence>
<proteinExistence type="predicted"/>